<dbReference type="RefSeq" id="WP_133035198.1">
    <property type="nucleotide sequence ID" value="NZ_BAABEI010000012.1"/>
</dbReference>
<dbReference type="AlphaFoldDB" id="A0A4R2CNA3"/>
<dbReference type="EMBL" id="SLVX01000012">
    <property type="protein sequence ID" value="TCN42271.1"/>
    <property type="molecule type" value="Genomic_DNA"/>
</dbReference>
<organism evidence="1 2">
    <name type="scientific">Shinella granuli</name>
    <dbReference type="NCBI Taxonomy" id="323621"/>
    <lineage>
        <taxon>Bacteria</taxon>
        <taxon>Pseudomonadati</taxon>
        <taxon>Pseudomonadota</taxon>
        <taxon>Alphaproteobacteria</taxon>
        <taxon>Hyphomicrobiales</taxon>
        <taxon>Rhizobiaceae</taxon>
        <taxon>Shinella</taxon>
    </lineage>
</organism>
<evidence type="ECO:0008006" key="3">
    <source>
        <dbReference type="Google" id="ProtNLM"/>
    </source>
</evidence>
<keyword evidence="2" id="KW-1185">Reference proteome</keyword>
<reference evidence="1 2" key="1">
    <citation type="submission" date="2019-03" db="EMBL/GenBank/DDBJ databases">
        <title>Genomic Encyclopedia of Type Strains, Phase IV (KMG-IV): sequencing the most valuable type-strain genomes for metagenomic binning, comparative biology and taxonomic classification.</title>
        <authorList>
            <person name="Goeker M."/>
        </authorList>
    </citation>
    <scope>NUCLEOTIDE SEQUENCE [LARGE SCALE GENOMIC DNA]</scope>
    <source>
        <strain evidence="1 2">DSM 18401</strain>
    </source>
</reference>
<comment type="caution">
    <text evidence="1">The sequence shown here is derived from an EMBL/GenBank/DDBJ whole genome shotgun (WGS) entry which is preliminary data.</text>
</comment>
<gene>
    <name evidence="1" type="ORF">EV665_1125</name>
</gene>
<proteinExistence type="predicted"/>
<evidence type="ECO:0000313" key="1">
    <source>
        <dbReference type="EMBL" id="TCN42271.1"/>
    </source>
</evidence>
<dbReference type="Proteomes" id="UP000295351">
    <property type="component" value="Unassembled WGS sequence"/>
</dbReference>
<evidence type="ECO:0000313" key="2">
    <source>
        <dbReference type="Proteomes" id="UP000295351"/>
    </source>
</evidence>
<name>A0A4R2CNA3_SHIGR</name>
<sequence length="143" mass="15415">MANPSPPSGGCFTVPAWWTKPTFNLSEVSQFLGMPISTVSYWLTLARAAGLEVGDHSGNRTSYSCHTVFALSLLAKLRIRRVRINADVVVAAFGFAGLPGPRPVPCNGDWVVFDDDASLTVPAWLCWTAVRAWATKTHGTAHA</sequence>
<protein>
    <recommendedName>
        <fullName evidence="3">MerR-like DNA binding protein</fullName>
    </recommendedName>
</protein>
<accession>A0A4R2CNA3</accession>